<evidence type="ECO:0000313" key="3">
    <source>
        <dbReference type="Proteomes" id="UP000595823"/>
    </source>
</evidence>
<organism evidence="2 3">
    <name type="scientific">Salicibibacter cibarius</name>
    <dbReference type="NCBI Taxonomy" id="2743000"/>
    <lineage>
        <taxon>Bacteria</taxon>
        <taxon>Bacillati</taxon>
        <taxon>Bacillota</taxon>
        <taxon>Bacilli</taxon>
        <taxon>Bacillales</taxon>
        <taxon>Bacillaceae</taxon>
        <taxon>Salicibibacter</taxon>
    </lineage>
</organism>
<name>A0A7T7CAW2_9BACI</name>
<dbReference type="KEGG" id="scia:HUG15_05655"/>
<reference evidence="2 3" key="1">
    <citation type="submission" date="2020-06" db="EMBL/GenBank/DDBJ databases">
        <title>Genomic analysis of Salicibibacter sp. NKC5-3.</title>
        <authorList>
            <person name="Oh Y.J."/>
        </authorList>
    </citation>
    <scope>NUCLEOTIDE SEQUENCE [LARGE SCALE GENOMIC DNA]</scope>
    <source>
        <strain evidence="2 3">NKC5-3</strain>
    </source>
</reference>
<sequence>MKIYELTIHADDVEWDGVVGATVLAHDENEAIQIAESEHPDLRWFLLDVYEIDEPKLIGVYTIDG</sequence>
<dbReference type="Proteomes" id="UP000595823">
    <property type="component" value="Chromosome"/>
</dbReference>
<dbReference type="EMBL" id="CP054705">
    <property type="protein sequence ID" value="QQK75078.1"/>
    <property type="molecule type" value="Genomic_DNA"/>
</dbReference>
<dbReference type="RefSeq" id="WP_200127658.1">
    <property type="nucleotide sequence ID" value="NZ_CP054705.1"/>
</dbReference>
<protein>
    <submittedName>
        <fullName evidence="2">Uncharacterized protein</fullName>
    </submittedName>
</protein>
<gene>
    <name evidence="1" type="ORF">HUG15_05320</name>
    <name evidence="2" type="ORF">HUG15_05655</name>
</gene>
<proteinExistence type="predicted"/>
<dbReference type="AlphaFoldDB" id="A0A7T7CAW2"/>
<dbReference type="EMBL" id="CP054705">
    <property type="protein sequence ID" value="QQK75139.1"/>
    <property type="molecule type" value="Genomic_DNA"/>
</dbReference>
<evidence type="ECO:0000313" key="1">
    <source>
        <dbReference type="EMBL" id="QQK75078.1"/>
    </source>
</evidence>
<evidence type="ECO:0000313" key="2">
    <source>
        <dbReference type="EMBL" id="QQK75139.1"/>
    </source>
</evidence>
<accession>A0A7T7CAW2</accession>
<dbReference type="KEGG" id="scia:HUG15_05320"/>
<keyword evidence="3" id="KW-1185">Reference proteome</keyword>